<comment type="caution">
    <text evidence="2">The sequence shown here is derived from an EMBL/GenBank/DDBJ whole genome shotgun (WGS) entry which is preliminary data.</text>
</comment>
<feature type="region of interest" description="Disordered" evidence="1">
    <location>
        <begin position="197"/>
        <end position="342"/>
    </location>
</feature>
<name>A0AAV9J4P5_9PEZI</name>
<feature type="region of interest" description="Disordered" evidence="1">
    <location>
        <begin position="1"/>
        <end position="115"/>
    </location>
</feature>
<reference evidence="2 3" key="1">
    <citation type="submission" date="2021-11" db="EMBL/GenBank/DDBJ databases">
        <title>Black yeast isolated from Biological Soil Crust.</title>
        <authorList>
            <person name="Kurbessoian T."/>
        </authorList>
    </citation>
    <scope>NUCLEOTIDE SEQUENCE [LARGE SCALE GENOMIC DNA]</scope>
    <source>
        <strain evidence="2 3">CCFEE 5522</strain>
    </source>
</reference>
<feature type="region of interest" description="Disordered" evidence="1">
    <location>
        <begin position="382"/>
        <end position="687"/>
    </location>
</feature>
<feature type="compositionally biased region" description="Basic and acidic residues" evidence="1">
    <location>
        <begin position="221"/>
        <end position="240"/>
    </location>
</feature>
<protein>
    <submittedName>
        <fullName evidence="2">Uncharacterized protein</fullName>
    </submittedName>
</protein>
<dbReference type="EMBL" id="JAVFHQ010000079">
    <property type="protein sequence ID" value="KAK4539935.1"/>
    <property type="molecule type" value="Genomic_DNA"/>
</dbReference>
<organism evidence="2 3">
    <name type="scientific">Oleoguttula mirabilis</name>
    <dbReference type="NCBI Taxonomy" id="1507867"/>
    <lineage>
        <taxon>Eukaryota</taxon>
        <taxon>Fungi</taxon>
        <taxon>Dikarya</taxon>
        <taxon>Ascomycota</taxon>
        <taxon>Pezizomycotina</taxon>
        <taxon>Dothideomycetes</taxon>
        <taxon>Dothideomycetidae</taxon>
        <taxon>Mycosphaerellales</taxon>
        <taxon>Teratosphaeriaceae</taxon>
        <taxon>Oleoguttula</taxon>
    </lineage>
</organism>
<feature type="compositionally biased region" description="Polar residues" evidence="1">
    <location>
        <begin position="536"/>
        <end position="545"/>
    </location>
</feature>
<evidence type="ECO:0000313" key="2">
    <source>
        <dbReference type="EMBL" id="KAK4539935.1"/>
    </source>
</evidence>
<feature type="compositionally biased region" description="Acidic residues" evidence="1">
    <location>
        <begin position="328"/>
        <end position="342"/>
    </location>
</feature>
<dbReference type="AlphaFoldDB" id="A0AAV9J4P5"/>
<sequence length="687" mass="75076">MPRASASSSRQAVYDPIDPPPQQKHFTHRRTSVKPKSTSKLPAKTESQASFTQHFPEWVGMARSNDAVIANSSGEDEEYEQTRPKKRRRKAEREKDQPTYTQYVRSVPTRKQPKYDLDEDGFEIFRDEDEVEITPMARIRQGVHERAAGLQCTDWTANNDSGDETKFELEIANSSSQLDGMAAAAVTPRAFRTPTKVRFAETIPSSQSPASFKLSTQRSQRYRDAADSPLKRPPLRERSANTRTPSKPRHSPASQIASPQKALMAEPASPLGMTQATVPPPKLPRTLKRVSTVQDSQYEDLDLPTPEEDDAVEPELEAEKNEAVADHDAEETANETYDEYDDIDYEIQPTYDPAHSALERDAARFFQTQTQAMKFETYVSNSTCSDEELLTEDEVEDEGDLDAGGKAAQQMSRGMGDAARQVSQELGDAADHPASQGLDATAGTGDGPVPSSHPAERVLDAASSPRDFAQSAPTQPVFAHSDELPQDEEERIPSSPPKLTSRAHTAAAEAGSDVVSHPGPADDDDEFVPSSPPPLRQSQISTQCTPDRPSSRSNEMPLTFTSPQRPETQLLQARLQGRRTEEAPELQRFSVLPADSLPVTSPRQTTATGTFSYPQTLPSSPFPLPPWSSPQRPRFLETQTQASRGGGLTDDLGSLADFSLPPPPPMSSSRAGTQSGGGGDGSSSPLR</sequence>
<proteinExistence type="predicted"/>
<feature type="compositionally biased region" description="Polar residues" evidence="1">
    <location>
        <begin position="34"/>
        <end position="53"/>
    </location>
</feature>
<evidence type="ECO:0000256" key="1">
    <source>
        <dbReference type="SAM" id="MobiDB-lite"/>
    </source>
</evidence>
<feature type="compositionally biased region" description="Polar residues" evidence="1">
    <location>
        <begin position="1"/>
        <end position="11"/>
    </location>
</feature>
<evidence type="ECO:0000313" key="3">
    <source>
        <dbReference type="Proteomes" id="UP001324427"/>
    </source>
</evidence>
<dbReference type="Proteomes" id="UP001324427">
    <property type="component" value="Unassembled WGS sequence"/>
</dbReference>
<feature type="compositionally biased region" description="Acidic residues" evidence="1">
    <location>
        <begin position="385"/>
        <end position="401"/>
    </location>
</feature>
<accession>A0AAV9J4P5</accession>
<feature type="compositionally biased region" description="Polar residues" evidence="1">
    <location>
        <begin position="203"/>
        <end position="219"/>
    </location>
</feature>
<feature type="compositionally biased region" description="Polar residues" evidence="1">
    <location>
        <begin position="551"/>
        <end position="571"/>
    </location>
</feature>
<feature type="compositionally biased region" description="Polar residues" evidence="1">
    <location>
        <begin position="598"/>
        <end position="613"/>
    </location>
</feature>
<feature type="compositionally biased region" description="Basic and acidic residues" evidence="1">
    <location>
        <begin position="317"/>
        <end position="327"/>
    </location>
</feature>
<keyword evidence="3" id="KW-1185">Reference proteome</keyword>
<gene>
    <name evidence="2" type="ORF">LTR36_009977</name>
</gene>
<feature type="compositionally biased region" description="Acidic residues" evidence="1">
    <location>
        <begin position="297"/>
        <end position="316"/>
    </location>
</feature>